<accession>A0ACB8D5Y6</accession>
<evidence type="ECO:0000313" key="2">
    <source>
        <dbReference type="Proteomes" id="UP000821865"/>
    </source>
</evidence>
<dbReference type="EMBL" id="CM023472">
    <property type="protein sequence ID" value="KAH7959780.1"/>
    <property type="molecule type" value="Genomic_DNA"/>
</dbReference>
<proteinExistence type="predicted"/>
<organism evidence="1 2">
    <name type="scientific">Dermacentor silvarum</name>
    <name type="common">Tick</name>
    <dbReference type="NCBI Taxonomy" id="543639"/>
    <lineage>
        <taxon>Eukaryota</taxon>
        <taxon>Metazoa</taxon>
        <taxon>Ecdysozoa</taxon>
        <taxon>Arthropoda</taxon>
        <taxon>Chelicerata</taxon>
        <taxon>Arachnida</taxon>
        <taxon>Acari</taxon>
        <taxon>Parasitiformes</taxon>
        <taxon>Ixodida</taxon>
        <taxon>Ixodoidea</taxon>
        <taxon>Ixodidae</taxon>
        <taxon>Rhipicephalinae</taxon>
        <taxon>Dermacentor</taxon>
    </lineage>
</organism>
<dbReference type="Proteomes" id="UP000821865">
    <property type="component" value="Chromosome 3"/>
</dbReference>
<name>A0ACB8D5Y6_DERSI</name>
<sequence>MGATSKLAYAYTVKGKQEKPVVSASDKCQPTKGSSEGRDSEAQGEPAAENAMVYESADNAVDTEGVLRQGNPAAAGLNESCEKKDQAIAVSKRPREVTDVDGTLEQDDGGSNEGPPSKASVFRRSSVEASSGPTTVDGADNSKPSEEEFPPLSQGTDVKAEPNKNTEDATEDAEADKSACMHVSEAPSSGVAAKRAHEDTNETTANTDGEGQPPTKEAIVRRPTMRPRPNANSREAQPSTPSSCPEGERNKQQVAVTSKDQHEPAKGVDSASTGRDAPPDVQPPVSVTESVEEYMDVSRDGASSMAGKRAHERTVDSEQQRGEI</sequence>
<gene>
    <name evidence="1" type="ORF">HPB49_013783</name>
</gene>
<comment type="caution">
    <text evidence="1">The sequence shown here is derived from an EMBL/GenBank/DDBJ whole genome shotgun (WGS) entry which is preliminary data.</text>
</comment>
<evidence type="ECO:0000313" key="1">
    <source>
        <dbReference type="EMBL" id="KAH7959780.1"/>
    </source>
</evidence>
<protein>
    <submittedName>
        <fullName evidence="1">Uncharacterized protein</fullName>
    </submittedName>
</protein>
<reference evidence="1" key="1">
    <citation type="submission" date="2020-05" db="EMBL/GenBank/DDBJ databases">
        <title>Large-scale comparative analyses of tick genomes elucidate their genetic diversity and vector capacities.</title>
        <authorList>
            <person name="Jia N."/>
            <person name="Wang J."/>
            <person name="Shi W."/>
            <person name="Du L."/>
            <person name="Sun Y."/>
            <person name="Zhan W."/>
            <person name="Jiang J."/>
            <person name="Wang Q."/>
            <person name="Zhang B."/>
            <person name="Ji P."/>
            <person name="Sakyi L.B."/>
            <person name="Cui X."/>
            <person name="Yuan T."/>
            <person name="Jiang B."/>
            <person name="Yang W."/>
            <person name="Lam T.T.-Y."/>
            <person name="Chang Q."/>
            <person name="Ding S."/>
            <person name="Wang X."/>
            <person name="Zhu J."/>
            <person name="Ruan X."/>
            <person name="Zhao L."/>
            <person name="Wei J."/>
            <person name="Que T."/>
            <person name="Du C."/>
            <person name="Cheng J."/>
            <person name="Dai P."/>
            <person name="Han X."/>
            <person name="Huang E."/>
            <person name="Gao Y."/>
            <person name="Liu J."/>
            <person name="Shao H."/>
            <person name="Ye R."/>
            <person name="Li L."/>
            <person name="Wei W."/>
            <person name="Wang X."/>
            <person name="Wang C."/>
            <person name="Yang T."/>
            <person name="Huo Q."/>
            <person name="Li W."/>
            <person name="Guo W."/>
            <person name="Chen H."/>
            <person name="Zhou L."/>
            <person name="Ni X."/>
            <person name="Tian J."/>
            <person name="Zhou Y."/>
            <person name="Sheng Y."/>
            <person name="Liu T."/>
            <person name="Pan Y."/>
            <person name="Xia L."/>
            <person name="Li J."/>
            <person name="Zhao F."/>
            <person name="Cao W."/>
        </authorList>
    </citation>
    <scope>NUCLEOTIDE SEQUENCE</scope>
    <source>
        <strain evidence="1">Dsil-2018</strain>
    </source>
</reference>
<keyword evidence="2" id="KW-1185">Reference proteome</keyword>